<accession>A0A955L8V6</accession>
<feature type="region of interest" description="Disordered" evidence="5">
    <location>
        <begin position="112"/>
        <end position="132"/>
    </location>
</feature>
<evidence type="ECO:0000256" key="3">
    <source>
        <dbReference type="ARBA" id="ARBA00023172"/>
    </source>
</evidence>
<feature type="domain" description="Core-binding (CB)" evidence="7">
    <location>
        <begin position="1"/>
        <end position="149"/>
    </location>
</feature>
<dbReference type="Gene3D" id="1.10.150.130">
    <property type="match status" value="1"/>
</dbReference>
<evidence type="ECO:0000313" key="8">
    <source>
        <dbReference type="EMBL" id="MCA9386237.1"/>
    </source>
</evidence>
<dbReference type="InterPro" id="IPR044068">
    <property type="entry name" value="CB"/>
</dbReference>
<reference evidence="8" key="2">
    <citation type="journal article" date="2021" name="Microbiome">
        <title>Successional dynamics and alternative stable states in a saline activated sludge microbial community over 9 years.</title>
        <authorList>
            <person name="Wang Y."/>
            <person name="Ye J."/>
            <person name="Ju F."/>
            <person name="Liu L."/>
            <person name="Boyd J.A."/>
            <person name="Deng Y."/>
            <person name="Parks D.H."/>
            <person name="Jiang X."/>
            <person name="Yin X."/>
            <person name="Woodcroft B.J."/>
            <person name="Tyson G.W."/>
            <person name="Hugenholtz P."/>
            <person name="Polz M.F."/>
            <person name="Zhang T."/>
        </authorList>
    </citation>
    <scope>NUCLEOTIDE SEQUENCE</scope>
    <source>
        <strain evidence="8">HKST-UBA11</strain>
    </source>
</reference>
<name>A0A955L8V6_9BACT</name>
<dbReference type="InterPro" id="IPR011010">
    <property type="entry name" value="DNA_brk_join_enz"/>
</dbReference>
<feature type="domain" description="Tyr recombinase" evidence="6">
    <location>
        <begin position="170"/>
        <end position="367"/>
    </location>
</feature>
<dbReference type="GO" id="GO:0006310">
    <property type="term" value="P:DNA recombination"/>
    <property type="evidence" value="ECO:0007669"/>
    <property type="project" value="UniProtKB-KW"/>
</dbReference>
<evidence type="ECO:0000256" key="4">
    <source>
        <dbReference type="PROSITE-ProRule" id="PRU01248"/>
    </source>
</evidence>
<dbReference type="GO" id="GO:0003677">
    <property type="term" value="F:DNA binding"/>
    <property type="evidence" value="ECO:0007669"/>
    <property type="project" value="UniProtKB-UniRule"/>
</dbReference>
<evidence type="ECO:0000256" key="5">
    <source>
        <dbReference type="SAM" id="MobiDB-lite"/>
    </source>
</evidence>
<organism evidence="8 9">
    <name type="scientific">Candidatus Dojkabacteria bacterium</name>
    <dbReference type="NCBI Taxonomy" id="2099670"/>
    <lineage>
        <taxon>Bacteria</taxon>
        <taxon>Candidatus Dojkabacteria</taxon>
    </lineage>
</organism>
<keyword evidence="2 4" id="KW-0238">DNA-binding</keyword>
<feature type="compositionally biased region" description="Basic residues" evidence="5">
    <location>
        <begin position="112"/>
        <end position="121"/>
    </location>
</feature>
<dbReference type="PROSITE" id="PS51900">
    <property type="entry name" value="CB"/>
    <property type="match status" value="1"/>
</dbReference>
<dbReference type="PANTHER" id="PTHR30349">
    <property type="entry name" value="PHAGE INTEGRASE-RELATED"/>
    <property type="match status" value="1"/>
</dbReference>
<dbReference type="GO" id="GO:0015074">
    <property type="term" value="P:DNA integration"/>
    <property type="evidence" value="ECO:0007669"/>
    <property type="project" value="UniProtKB-KW"/>
</dbReference>
<gene>
    <name evidence="8" type="ORF">KC717_06340</name>
</gene>
<evidence type="ECO:0000259" key="7">
    <source>
        <dbReference type="PROSITE" id="PS51900"/>
    </source>
</evidence>
<dbReference type="Proteomes" id="UP000754563">
    <property type="component" value="Unassembled WGS sequence"/>
</dbReference>
<feature type="region of interest" description="Disordered" evidence="5">
    <location>
        <begin position="66"/>
        <end position="94"/>
    </location>
</feature>
<sequence length="376" mass="43879">VNNNYSQHTLESYARDLLIFELFLDHYNIKFESLNKLHISEYKGYLRTAQHSDDLDVLKMKLRNKKNDSTNTHKAKNDQEEEIMSEESSKNDDLDQETDLILGKALMTKVLQKSRSKASKRRGGDTDGLNSRSINRMLSSIRSFLGFLIEIDETVPIPPEAITMVKTEKRESHVAEFHELIKLIEAPDEYETKQKVKYRNRAILELLFSTGMRISELTNLDIEDLNYDPARKKIEDNKIYVYGKGKKQRYVYMTERAITFLERYLSSREDDFPALFIPYRGQRVNEIELDSIRISQRYVQSIIKRYRKLVGISIPTTPHSLRHGFATYLAEEGANPAAIQHLLGHESLQTTTRYVHSSDRFAEQTHQKFHPLKDKE</sequence>
<comment type="caution">
    <text evidence="8">The sequence shown here is derived from an EMBL/GenBank/DDBJ whole genome shotgun (WGS) entry which is preliminary data.</text>
</comment>
<dbReference type="InterPro" id="IPR010998">
    <property type="entry name" value="Integrase_recombinase_N"/>
</dbReference>
<proteinExistence type="predicted"/>
<evidence type="ECO:0000259" key="6">
    <source>
        <dbReference type="PROSITE" id="PS51898"/>
    </source>
</evidence>
<dbReference type="PROSITE" id="PS51898">
    <property type="entry name" value="TYR_RECOMBINASE"/>
    <property type="match status" value="1"/>
</dbReference>
<dbReference type="Pfam" id="PF02899">
    <property type="entry name" value="Phage_int_SAM_1"/>
    <property type="match status" value="1"/>
</dbReference>
<dbReference type="PANTHER" id="PTHR30349:SF81">
    <property type="entry name" value="TYROSINE RECOMBINASE XERC"/>
    <property type="match status" value="1"/>
</dbReference>
<keyword evidence="3" id="KW-0233">DNA recombination</keyword>
<dbReference type="InterPro" id="IPR013762">
    <property type="entry name" value="Integrase-like_cat_sf"/>
</dbReference>
<evidence type="ECO:0000256" key="1">
    <source>
        <dbReference type="ARBA" id="ARBA00022908"/>
    </source>
</evidence>
<dbReference type="SUPFAM" id="SSF56349">
    <property type="entry name" value="DNA breaking-rejoining enzymes"/>
    <property type="match status" value="1"/>
</dbReference>
<dbReference type="InterPro" id="IPR002104">
    <property type="entry name" value="Integrase_catalytic"/>
</dbReference>
<evidence type="ECO:0000256" key="2">
    <source>
        <dbReference type="ARBA" id="ARBA00023125"/>
    </source>
</evidence>
<feature type="non-terminal residue" evidence="8">
    <location>
        <position position="1"/>
    </location>
</feature>
<dbReference type="InterPro" id="IPR050090">
    <property type="entry name" value="Tyrosine_recombinase_XerCD"/>
</dbReference>
<dbReference type="EMBL" id="JAGQLH010000104">
    <property type="protein sequence ID" value="MCA9386237.1"/>
    <property type="molecule type" value="Genomic_DNA"/>
</dbReference>
<protein>
    <submittedName>
        <fullName evidence="8">Tyrosine-type recombinase/integrase</fullName>
    </submittedName>
</protein>
<dbReference type="AlphaFoldDB" id="A0A955L8V6"/>
<evidence type="ECO:0000313" key="9">
    <source>
        <dbReference type="Proteomes" id="UP000754563"/>
    </source>
</evidence>
<keyword evidence="1" id="KW-0229">DNA integration</keyword>
<dbReference type="InterPro" id="IPR004107">
    <property type="entry name" value="Integrase_SAM-like_N"/>
</dbReference>
<reference evidence="8" key="1">
    <citation type="submission" date="2020-04" db="EMBL/GenBank/DDBJ databases">
        <authorList>
            <person name="Zhang T."/>
        </authorList>
    </citation>
    <scope>NUCLEOTIDE SEQUENCE</scope>
    <source>
        <strain evidence="8">HKST-UBA11</strain>
    </source>
</reference>
<dbReference type="Gene3D" id="1.10.443.10">
    <property type="entry name" value="Intergrase catalytic core"/>
    <property type="match status" value="1"/>
</dbReference>
<dbReference type="Pfam" id="PF00589">
    <property type="entry name" value="Phage_integrase"/>
    <property type="match status" value="1"/>
</dbReference>